<dbReference type="Proteomes" id="UP001243846">
    <property type="component" value="Unassembled WGS sequence"/>
</dbReference>
<name>A0ABT8D3T0_9RHOB</name>
<evidence type="ECO:0000313" key="1">
    <source>
        <dbReference type="EMBL" id="MDN3711448.1"/>
    </source>
</evidence>
<evidence type="ECO:0000313" key="2">
    <source>
        <dbReference type="Proteomes" id="UP001243846"/>
    </source>
</evidence>
<accession>A0ABT8D3T0</accession>
<protein>
    <submittedName>
        <fullName evidence="1">Uncharacterized protein</fullName>
    </submittedName>
</protein>
<keyword evidence="2" id="KW-1185">Reference proteome</keyword>
<sequence length="108" mass="12355">MDRHALRRREHEQLFLRQRPARAQGGEQVGFVLEMPVKRTAGRTSRTRNAFERGAGNALFGEDYLGRIEDRIAGFFGIFLGPSHVAIHLQSTIDKVIQTFTNVCKWPF</sequence>
<reference evidence="2" key="1">
    <citation type="journal article" date="2019" name="Int. J. Syst. Evol. Microbiol.">
        <title>The Global Catalogue of Microorganisms (GCM) 10K type strain sequencing project: providing services to taxonomists for standard genome sequencing and annotation.</title>
        <authorList>
            <consortium name="The Broad Institute Genomics Platform"/>
            <consortium name="The Broad Institute Genome Sequencing Center for Infectious Disease"/>
            <person name="Wu L."/>
            <person name="Ma J."/>
        </authorList>
    </citation>
    <scope>NUCLEOTIDE SEQUENCE [LARGE SCALE GENOMIC DNA]</scope>
    <source>
        <strain evidence="2">CECT 8482</strain>
    </source>
</reference>
<organism evidence="1 2">
    <name type="scientific">Paracoccus cavernae</name>
    <dbReference type="NCBI Taxonomy" id="1571207"/>
    <lineage>
        <taxon>Bacteria</taxon>
        <taxon>Pseudomonadati</taxon>
        <taxon>Pseudomonadota</taxon>
        <taxon>Alphaproteobacteria</taxon>
        <taxon>Rhodobacterales</taxon>
        <taxon>Paracoccaceae</taxon>
        <taxon>Paracoccus</taxon>
    </lineage>
</organism>
<dbReference type="EMBL" id="JAUFRC010000001">
    <property type="protein sequence ID" value="MDN3711448.1"/>
    <property type="molecule type" value="Genomic_DNA"/>
</dbReference>
<proteinExistence type="predicted"/>
<comment type="caution">
    <text evidence="1">The sequence shown here is derived from an EMBL/GenBank/DDBJ whole genome shotgun (WGS) entry which is preliminary data.</text>
</comment>
<gene>
    <name evidence="1" type="ORF">QWZ10_05815</name>
</gene>